<accession>A0A1J4JFL2</accession>
<keyword evidence="2 3" id="KW-0040">ANK repeat</keyword>
<name>A0A1J4JFL2_9EUKA</name>
<dbReference type="GO" id="GO:0005737">
    <property type="term" value="C:cytoplasm"/>
    <property type="evidence" value="ECO:0007669"/>
    <property type="project" value="TreeGrafter"/>
</dbReference>
<dbReference type="PANTHER" id="PTHR24198">
    <property type="entry name" value="ANKYRIN REPEAT AND PROTEIN KINASE DOMAIN-CONTAINING PROTEIN"/>
    <property type="match status" value="1"/>
</dbReference>
<dbReference type="OrthoDB" id="5406014at2759"/>
<dbReference type="Gene3D" id="1.25.40.20">
    <property type="entry name" value="Ankyrin repeat-containing domain"/>
    <property type="match status" value="2"/>
</dbReference>
<protein>
    <submittedName>
        <fullName evidence="4">Uncharacterized protein</fullName>
    </submittedName>
</protein>
<dbReference type="InterPro" id="IPR002110">
    <property type="entry name" value="Ankyrin_rpt"/>
</dbReference>
<sequence length="596" mass="70113">MFSFHEFINDSDVFYSKSDDLKTLIELENYLYPFQKENIELTTKSILNMISKNSKSSYLIAKSIYKCCLNRPKHIESYLSLVHEIRSSKESFFKLFHRILIIEFKKYDQNNKARPEIIFIMNKLIEMNDFKPSDLIHTRMIDYLQFLHYFDSDQMKENLNEASNEFKHELIDLKKNKWELHLKLINDGMNHDTIANSIELDNINTFIQFVSNPKFQINGTIPFSIYERVLMPFNNLTYIEYAAFCGSLECFKHLLLSGAKKTERIAILAVCSGNAEIIHICEHNEIVFKDEVKYSLIYHHVEIFKWLIETKEEPFPKMIDFFNYCMIGGCYALIIEYLPKLTELKEFYKLMINDGNNLLFNFMKQFKETSITKDNNMIEASCENGNFELFKLFNSRFVNSKKKPISNLLLLHKAVYSESEDIVKALLERNDIDIDQKNEKGFAPIHIACQNSSHEVTRILLNHGCDINSQTENTGYTGLHYACENGNEKIVELILDQPHLMIDVRDQIEFETALHVACRRGFHEIVNHLIYRGFYINEVARCYMSPLHFACMNGNYEVVKILFTKNNKNYDTPDVNLKTSFLDFFNKIWMIIVLQM</sequence>
<evidence type="ECO:0000256" key="1">
    <source>
        <dbReference type="ARBA" id="ARBA00022737"/>
    </source>
</evidence>
<gene>
    <name evidence="4" type="ORF">TRFO_37613</name>
</gene>
<dbReference type="SUPFAM" id="SSF48403">
    <property type="entry name" value="Ankyrin repeat"/>
    <property type="match status" value="2"/>
</dbReference>
<dbReference type="PANTHER" id="PTHR24198:SF165">
    <property type="entry name" value="ANKYRIN REPEAT-CONTAINING PROTEIN-RELATED"/>
    <property type="match status" value="1"/>
</dbReference>
<dbReference type="PROSITE" id="PS50297">
    <property type="entry name" value="ANK_REP_REGION"/>
    <property type="match status" value="2"/>
</dbReference>
<reference evidence="4" key="1">
    <citation type="submission" date="2016-10" db="EMBL/GenBank/DDBJ databases">
        <authorList>
            <person name="Benchimol M."/>
            <person name="Almeida L.G."/>
            <person name="Vasconcelos A.T."/>
            <person name="Perreira-Neves A."/>
            <person name="Rosa I.A."/>
            <person name="Tasca T."/>
            <person name="Bogo M.R."/>
            <person name="de Souza W."/>
        </authorList>
    </citation>
    <scope>NUCLEOTIDE SEQUENCE [LARGE SCALE GENOMIC DNA]</scope>
    <source>
        <strain evidence="4">K</strain>
    </source>
</reference>
<dbReference type="GeneID" id="94846241"/>
<organism evidence="4 5">
    <name type="scientific">Tritrichomonas foetus</name>
    <dbReference type="NCBI Taxonomy" id="1144522"/>
    <lineage>
        <taxon>Eukaryota</taxon>
        <taxon>Metamonada</taxon>
        <taxon>Parabasalia</taxon>
        <taxon>Tritrichomonadida</taxon>
        <taxon>Tritrichomonadidae</taxon>
        <taxon>Tritrichomonas</taxon>
    </lineage>
</organism>
<dbReference type="SMART" id="SM00248">
    <property type="entry name" value="ANK"/>
    <property type="match status" value="6"/>
</dbReference>
<evidence type="ECO:0000256" key="3">
    <source>
        <dbReference type="PROSITE-ProRule" id="PRU00023"/>
    </source>
</evidence>
<proteinExistence type="predicted"/>
<feature type="repeat" description="ANK" evidence="3">
    <location>
        <begin position="509"/>
        <end position="541"/>
    </location>
</feature>
<evidence type="ECO:0000313" key="5">
    <source>
        <dbReference type="Proteomes" id="UP000179807"/>
    </source>
</evidence>
<evidence type="ECO:0000313" key="4">
    <source>
        <dbReference type="EMBL" id="OHS96253.1"/>
    </source>
</evidence>
<keyword evidence="1" id="KW-0677">Repeat</keyword>
<feature type="repeat" description="ANK" evidence="3">
    <location>
        <begin position="440"/>
        <end position="472"/>
    </location>
</feature>
<dbReference type="RefSeq" id="XP_068349390.1">
    <property type="nucleotide sequence ID" value="XM_068511537.1"/>
</dbReference>
<dbReference type="PROSITE" id="PS50088">
    <property type="entry name" value="ANK_REPEAT"/>
    <property type="match status" value="3"/>
</dbReference>
<dbReference type="InterPro" id="IPR036770">
    <property type="entry name" value="Ankyrin_rpt-contain_sf"/>
</dbReference>
<comment type="caution">
    <text evidence="4">The sequence shown here is derived from an EMBL/GenBank/DDBJ whole genome shotgun (WGS) entry which is preliminary data.</text>
</comment>
<feature type="repeat" description="ANK" evidence="3">
    <location>
        <begin position="474"/>
        <end position="496"/>
    </location>
</feature>
<keyword evidence="5" id="KW-1185">Reference proteome</keyword>
<evidence type="ECO:0000256" key="2">
    <source>
        <dbReference type="ARBA" id="ARBA00023043"/>
    </source>
</evidence>
<dbReference type="AlphaFoldDB" id="A0A1J4JFL2"/>
<dbReference type="VEuPathDB" id="TrichDB:TRFO_37613"/>
<dbReference type="Pfam" id="PF12796">
    <property type="entry name" value="Ank_2"/>
    <property type="match status" value="2"/>
</dbReference>
<dbReference type="EMBL" id="MLAK01001189">
    <property type="protein sequence ID" value="OHS96253.1"/>
    <property type="molecule type" value="Genomic_DNA"/>
</dbReference>
<dbReference type="Proteomes" id="UP000179807">
    <property type="component" value="Unassembled WGS sequence"/>
</dbReference>